<evidence type="ECO:0000313" key="3">
    <source>
        <dbReference type="Proteomes" id="UP000092460"/>
    </source>
</evidence>
<name>A0A1B0C0U1_9MUSC</name>
<dbReference type="VEuPathDB" id="VectorBase:GPPI046162"/>
<keyword evidence="1" id="KW-0472">Membrane</keyword>
<dbReference type="EMBL" id="JXJN01023752">
    <property type="status" value="NOT_ANNOTATED_CDS"/>
    <property type="molecule type" value="Genomic_DNA"/>
</dbReference>
<reference evidence="2" key="2">
    <citation type="submission" date="2020-05" db="UniProtKB">
        <authorList>
            <consortium name="EnsemblMetazoa"/>
        </authorList>
    </citation>
    <scope>IDENTIFICATION</scope>
    <source>
        <strain evidence="2">IAEA</strain>
    </source>
</reference>
<sequence>MLAFHVFLDEKVDVVILEGGIGGMVVLISFRIPRRLFCTKYQTNCAANIPDIKHIDTQTKQLERVKMQASNWDNLCMEDKTPNVARVFPSLTTCFQYLRGKFRKSEQLDVLATKSLDLVCVTILALNDLHQNL</sequence>
<evidence type="ECO:0000313" key="2">
    <source>
        <dbReference type="EnsemblMetazoa" id="GPPI046162-PA"/>
    </source>
</evidence>
<proteinExistence type="predicted"/>
<protein>
    <submittedName>
        <fullName evidence="2">Uncharacterized protein</fullName>
    </submittedName>
</protein>
<keyword evidence="1" id="KW-1133">Transmembrane helix</keyword>
<feature type="transmembrane region" description="Helical" evidence="1">
    <location>
        <begin position="12"/>
        <end position="30"/>
    </location>
</feature>
<keyword evidence="3" id="KW-1185">Reference proteome</keyword>
<dbReference type="EnsemblMetazoa" id="GPPI046162-RA">
    <property type="protein sequence ID" value="GPPI046162-PA"/>
    <property type="gene ID" value="GPPI046162"/>
</dbReference>
<dbReference type="AlphaFoldDB" id="A0A1B0C0U1"/>
<reference evidence="3" key="1">
    <citation type="submission" date="2015-01" db="EMBL/GenBank/DDBJ databases">
        <authorList>
            <person name="Aksoy S."/>
            <person name="Warren W."/>
            <person name="Wilson R.K."/>
        </authorList>
    </citation>
    <scope>NUCLEOTIDE SEQUENCE [LARGE SCALE GENOMIC DNA]</scope>
    <source>
        <strain evidence="3">IAEA</strain>
    </source>
</reference>
<dbReference type="Proteomes" id="UP000092460">
    <property type="component" value="Unassembled WGS sequence"/>
</dbReference>
<accession>A0A1B0C0U1</accession>
<evidence type="ECO:0000256" key="1">
    <source>
        <dbReference type="SAM" id="Phobius"/>
    </source>
</evidence>
<organism evidence="2 3">
    <name type="scientific">Glossina palpalis gambiensis</name>
    <dbReference type="NCBI Taxonomy" id="67801"/>
    <lineage>
        <taxon>Eukaryota</taxon>
        <taxon>Metazoa</taxon>
        <taxon>Ecdysozoa</taxon>
        <taxon>Arthropoda</taxon>
        <taxon>Hexapoda</taxon>
        <taxon>Insecta</taxon>
        <taxon>Pterygota</taxon>
        <taxon>Neoptera</taxon>
        <taxon>Endopterygota</taxon>
        <taxon>Diptera</taxon>
        <taxon>Brachycera</taxon>
        <taxon>Muscomorpha</taxon>
        <taxon>Hippoboscoidea</taxon>
        <taxon>Glossinidae</taxon>
        <taxon>Glossina</taxon>
    </lineage>
</organism>
<keyword evidence="1" id="KW-0812">Transmembrane</keyword>
<dbReference type="STRING" id="67801.A0A1B0C0U1"/>